<reference evidence="1 2" key="1">
    <citation type="journal article" date="2002" name="Nucleic Acids Res.">
        <title>The complete genomic sequence of Mycoplasma penetrans, an intracellular bacterial pathogen in humans.</title>
        <authorList>
            <person name="Sasaki Y."/>
            <person name="Ishikawa J."/>
            <person name="Yamashita A."/>
            <person name="Oshima K."/>
            <person name="Kenri T."/>
            <person name="Furuya K."/>
            <person name="Yoshino C."/>
            <person name="Horino A."/>
            <person name="Shiba T."/>
            <person name="Sasaki T."/>
            <person name="Hattori M."/>
        </authorList>
    </citation>
    <scope>NUCLEOTIDE SEQUENCE [LARGE SCALE GENOMIC DNA]</scope>
    <source>
        <strain evidence="1 2">HF-2</strain>
    </source>
</reference>
<accession>Q8EW13</accession>
<gene>
    <name evidence="1" type="ordered locus">MYPE3940</name>
</gene>
<dbReference type="AlphaFoldDB" id="Q8EW13"/>
<proteinExistence type="predicted"/>
<name>Q8EW13_MALP2</name>
<protein>
    <submittedName>
        <fullName evidence="1">Uncharacterized protein</fullName>
    </submittedName>
</protein>
<keyword evidence="2" id="KW-1185">Reference proteome</keyword>
<organism evidence="1 2">
    <name type="scientific">Malacoplasma penetrans (strain HF-2)</name>
    <name type="common">Mycoplasma penetrans</name>
    <dbReference type="NCBI Taxonomy" id="272633"/>
    <lineage>
        <taxon>Bacteria</taxon>
        <taxon>Bacillati</taxon>
        <taxon>Mycoplasmatota</taxon>
        <taxon>Mycoplasmoidales</taxon>
        <taxon>Mycoplasmoidaceae</taxon>
        <taxon>Malacoplasma</taxon>
    </lineage>
</organism>
<dbReference type="STRING" id="272633.gene:10731509"/>
<dbReference type="KEGG" id="mpe:MYPE3940"/>
<dbReference type="RefSeq" id="WP_011077219.1">
    <property type="nucleotide sequence ID" value="NC_004432.1"/>
</dbReference>
<dbReference type="Proteomes" id="UP000002522">
    <property type="component" value="Chromosome"/>
</dbReference>
<dbReference type="InParanoid" id="Q8EW13"/>
<dbReference type="HOGENOM" id="CLU_2554647_0_0_14"/>
<sequence>MNKDNVVLINFRIREKTRESLIQSPIHKSPLYLDEYQQYLKKKEEEKIKYEMLKIGAEKINPNKFQPKSRNLISNFKNNENI</sequence>
<evidence type="ECO:0000313" key="1">
    <source>
        <dbReference type="EMBL" id="BAC44183.1"/>
    </source>
</evidence>
<dbReference type="EMBL" id="BA000026">
    <property type="protein sequence ID" value="BAC44183.1"/>
    <property type="molecule type" value="Genomic_DNA"/>
</dbReference>
<evidence type="ECO:0000313" key="2">
    <source>
        <dbReference type="Proteomes" id="UP000002522"/>
    </source>
</evidence>